<protein>
    <submittedName>
        <fullName evidence="2">Uncharacterized protein</fullName>
    </submittedName>
</protein>
<evidence type="ECO:0000256" key="1">
    <source>
        <dbReference type="SAM" id="Phobius"/>
    </source>
</evidence>
<reference evidence="2" key="1">
    <citation type="submission" date="2020-02" db="EMBL/GenBank/DDBJ databases">
        <authorList>
            <person name="Meier V. D."/>
        </authorList>
    </citation>
    <scope>NUCLEOTIDE SEQUENCE</scope>
    <source>
        <strain evidence="2">AVDCRST_MAG36</strain>
    </source>
</reference>
<accession>A0A6J4MJJ3</accession>
<name>A0A6J4MJJ3_9ACTN</name>
<dbReference type="EMBL" id="CADCUH010000171">
    <property type="protein sequence ID" value="CAA9361200.1"/>
    <property type="molecule type" value="Genomic_DNA"/>
</dbReference>
<evidence type="ECO:0000313" key="2">
    <source>
        <dbReference type="EMBL" id="CAA9361200.1"/>
    </source>
</evidence>
<keyword evidence="1" id="KW-0472">Membrane</keyword>
<organism evidence="2">
    <name type="scientific">uncultured Nocardioidaceae bacterium</name>
    <dbReference type="NCBI Taxonomy" id="253824"/>
    <lineage>
        <taxon>Bacteria</taxon>
        <taxon>Bacillati</taxon>
        <taxon>Actinomycetota</taxon>
        <taxon>Actinomycetes</taxon>
        <taxon>Propionibacteriales</taxon>
        <taxon>Nocardioidaceae</taxon>
        <taxon>environmental samples</taxon>
    </lineage>
</organism>
<gene>
    <name evidence="2" type="ORF">AVDCRST_MAG36-2656</name>
</gene>
<feature type="transmembrane region" description="Helical" evidence="1">
    <location>
        <begin position="23"/>
        <end position="39"/>
    </location>
</feature>
<keyword evidence="1" id="KW-0812">Transmembrane</keyword>
<dbReference type="AlphaFoldDB" id="A0A6J4MJJ3"/>
<proteinExistence type="predicted"/>
<keyword evidence="1" id="KW-1133">Transmembrane helix</keyword>
<sequence length="168" mass="17786">MPVTPAPVDVEVLPQPTRTSRRTWALVAVLVAVLLAVGLDDRRVHAAESALVEGCAAATVAARAFADRRVSAMATYVRPAYAGRQTTRTRAALARLVGGAARDSSGPLTAARATCGRLDVRPWHGDLRSRVEACLVTLDARLRWLDEVARDGGEAFRSAPDPTSGCTA</sequence>